<keyword evidence="2 3" id="KW-0238">DNA-binding</keyword>
<dbReference type="InterPro" id="IPR011990">
    <property type="entry name" value="TPR-like_helical_dom_sf"/>
</dbReference>
<dbReference type="InterPro" id="IPR036388">
    <property type="entry name" value="WH-like_DNA-bd_sf"/>
</dbReference>
<feature type="region of interest" description="Disordered" evidence="4">
    <location>
        <begin position="49"/>
        <end position="179"/>
    </location>
</feature>
<comment type="similarity">
    <text evidence="1">Belongs to the AfsR/DnrI/RedD regulatory family.</text>
</comment>
<evidence type="ECO:0000256" key="2">
    <source>
        <dbReference type="ARBA" id="ARBA00023125"/>
    </source>
</evidence>
<dbReference type="SUPFAM" id="SSF46894">
    <property type="entry name" value="C-terminal effector domain of the bipartite response regulators"/>
    <property type="match status" value="1"/>
</dbReference>
<dbReference type="Pfam" id="PF00486">
    <property type="entry name" value="Trans_reg_C"/>
    <property type="match status" value="1"/>
</dbReference>
<dbReference type="PROSITE" id="PS51755">
    <property type="entry name" value="OMPR_PHOB"/>
    <property type="match status" value="1"/>
</dbReference>
<feature type="region of interest" description="Disordered" evidence="4">
    <location>
        <begin position="232"/>
        <end position="261"/>
    </location>
</feature>
<comment type="caution">
    <text evidence="6">The sequence shown here is derived from an EMBL/GenBank/DDBJ whole genome shotgun (WGS) entry which is preliminary data.</text>
</comment>
<dbReference type="InterPro" id="IPR001867">
    <property type="entry name" value="OmpR/PhoB-type_DNA-bd"/>
</dbReference>
<dbReference type="RefSeq" id="WP_378262005.1">
    <property type="nucleotide sequence ID" value="NZ_JBHSIT010000011.1"/>
</dbReference>
<dbReference type="EMBL" id="JBHSIT010000011">
    <property type="protein sequence ID" value="MFC4912274.1"/>
    <property type="molecule type" value="Genomic_DNA"/>
</dbReference>
<reference evidence="7" key="1">
    <citation type="journal article" date="2019" name="Int. J. Syst. Evol. Microbiol.">
        <title>The Global Catalogue of Microorganisms (GCM) 10K type strain sequencing project: providing services to taxonomists for standard genome sequencing and annotation.</title>
        <authorList>
            <consortium name="The Broad Institute Genomics Platform"/>
            <consortium name="The Broad Institute Genome Sequencing Center for Infectious Disease"/>
            <person name="Wu L."/>
            <person name="Ma J."/>
        </authorList>
    </citation>
    <scope>NUCLEOTIDE SEQUENCE [LARGE SCALE GENOMIC DNA]</scope>
    <source>
        <strain evidence="7">KLKA75</strain>
    </source>
</reference>
<dbReference type="Pfam" id="PF03704">
    <property type="entry name" value="BTAD"/>
    <property type="match status" value="1"/>
</dbReference>
<protein>
    <submittedName>
        <fullName evidence="6">Winged helix-turn-helix domain-containing protein</fullName>
    </submittedName>
</protein>
<evidence type="ECO:0000256" key="4">
    <source>
        <dbReference type="SAM" id="MobiDB-lite"/>
    </source>
</evidence>
<dbReference type="InterPro" id="IPR016032">
    <property type="entry name" value="Sig_transdc_resp-reg_C-effctor"/>
</dbReference>
<gene>
    <name evidence="6" type="ORF">ACFPCY_33585</name>
</gene>
<dbReference type="SMART" id="SM01043">
    <property type="entry name" value="BTAD"/>
    <property type="match status" value="1"/>
</dbReference>
<sequence length="734" mass="76951">MGEALLVGGTAHAAITIRAGCGQLKGAAAQMFHQDTLCHDLGIKIAHSLSSGRSPQSGRELPKPGRGGASRPAAAETHAARATARSLRTVVRDGRDQITQAVRQEAPSLPWTEDGALPGLPRGFQGSVNQRSVGKAALGAPAPEGAGNAPSTRAVPPAATSARDKTGPTAPSAHKDETGPVDAITAGFASTLPDAGLVGVSSMAGLLLAWGLTRPMAFAAVGGLILHRRWGTHRPERGPSLPPPREDFRPTDPTDPTEASRVRVRLGQRRQQPVMLDLAQARGVRLIGPGAAEVERALLVELVTAAQSGRGQVVTTRADLELLLGPRDSACADGLVGLTVCDNPAEVLELLGAAIIDRMRRADDTAQPDQPGTANGEAHTGASNAGLVCVLAPGGQVERLNAELQLGGDLGMGALLLGDWPHGTTLEVDEGGMVGSGTGPAAAQVIGTQTCGLGQDAARDQIAALNPPPGLPAPLAVGPGPSAAAGETDQVPGMVRLLGGYRLEGPAGPVTFRRTDAWALLALLVEHRGQLLTRAMIEDRLWPDERVSDAKFNTLLRDTRARLCEALGYPSGKGRLVIRNVSGNGYQLNRELFTCDVWQLRDHAARAVTATGPAKTTALRAAVARASGAYLPDHDQLWARHTGRELTRTVVEVLTELAAAETTPECAVLHLERACEIDPTAEHLYRQRMQHYATLGRPTAIHHCFEQLAGELAGIGATPEERTSQLYRRLTDDT</sequence>
<evidence type="ECO:0000256" key="3">
    <source>
        <dbReference type="PROSITE-ProRule" id="PRU01091"/>
    </source>
</evidence>
<dbReference type="Gene3D" id="1.10.10.10">
    <property type="entry name" value="Winged helix-like DNA-binding domain superfamily/Winged helix DNA-binding domain"/>
    <property type="match status" value="1"/>
</dbReference>
<dbReference type="PANTHER" id="PTHR35807:SF2">
    <property type="entry name" value="TRANSCRIPTIONAL ACTIVATOR DOMAIN"/>
    <property type="match status" value="1"/>
</dbReference>
<dbReference type="PANTHER" id="PTHR35807">
    <property type="entry name" value="TRANSCRIPTIONAL REGULATOR REDD-RELATED"/>
    <property type="match status" value="1"/>
</dbReference>
<feature type="compositionally biased region" description="Low complexity" evidence="4">
    <location>
        <begin position="69"/>
        <end position="86"/>
    </location>
</feature>
<dbReference type="InterPro" id="IPR005158">
    <property type="entry name" value="BTAD"/>
</dbReference>
<accession>A0ABV9U8Q6</accession>
<feature type="domain" description="OmpR/PhoB-type" evidence="5">
    <location>
        <begin position="486"/>
        <end position="590"/>
    </location>
</feature>
<evidence type="ECO:0000259" key="5">
    <source>
        <dbReference type="PROSITE" id="PS51755"/>
    </source>
</evidence>
<keyword evidence="7" id="KW-1185">Reference proteome</keyword>
<dbReference type="Proteomes" id="UP001595872">
    <property type="component" value="Unassembled WGS sequence"/>
</dbReference>
<feature type="DNA-binding region" description="OmpR/PhoB-type" evidence="3">
    <location>
        <begin position="486"/>
        <end position="590"/>
    </location>
</feature>
<evidence type="ECO:0000313" key="6">
    <source>
        <dbReference type="EMBL" id="MFC4912274.1"/>
    </source>
</evidence>
<proteinExistence type="inferred from homology"/>
<dbReference type="Gene3D" id="1.25.40.10">
    <property type="entry name" value="Tetratricopeptide repeat domain"/>
    <property type="match status" value="1"/>
</dbReference>
<organism evidence="6 7">
    <name type="scientific">Actinomadura gamaensis</name>
    <dbReference type="NCBI Taxonomy" id="1763541"/>
    <lineage>
        <taxon>Bacteria</taxon>
        <taxon>Bacillati</taxon>
        <taxon>Actinomycetota</taxon>
        <taxon>Actinomycetes</taxon>
        <taxon>Streptosporangiales</taxon>
        <taxon>Thermomonosporaceae</taxon>
        <taxon>Actinomadura</taxon>
    </lineage>
</organism>
<evidence type="ECO:0000313" key="7">
    <source>
        <dbReference type="Proteomes" id="UP001595872"/>
    </source>
</evidence>
<name>A0ABV9U8Q6_9ACTN</name>
<feature type="compositionally biased region" description="Low complexity" evidence="4">
    <location>
        <begin position="136"/>
        <end position="150"/>
    </location>
</feature>
<evidence type="ECO:0000256" key="1">
    <source>
        <dbReference type="ARBA" id="ARBA00005820"/>
    </source>
</evidence>
<dbReference type="SMART" id="SM00862">
    <property type="entry name" value="Trans_reg_C"/>
    <property type="match status" value="1"/>
</dbReference>
<dbReference type="InterPro" id="IPR051677">
    <property type="entry name" value="AfsR-DnrI-RedD_regulator"/>
</dbReference>